<feature type="transmembrane region" description="Helical" evidence="1">
    <location>
        <begin position="16"/>
        <end position="43"/>
    </location>
</feature>
<evidence type="ECO:0000313" key="3">
    <source>
        <dbReference type="Proteomes" id="UP001171902"/>
    </source>
</evidence>
<keyword evidence="3" id="KW-1185">Reference proteome</keyword>
<reference evidence="2" key="1">
    <citation type="submission" date="2023-06" db="EMBL/GenBank/DDBJ databases">
        <title>Gycomyces niveus sp.nov., a novel actinomycete isolated from soil in Shouguang.</title>
        <authorList>
            <person name="Yang X."/>
            <person name="Zhao J."/>
        </authorList>
    </citation>
    <scope>NUCLEOTIDE SEQUENCE</scope>
    <source>
        <strain evidence="2">NEAU C2</strain>
    </source>
</reference>
<evidence type="ECO:0008006" key="4">
    <source>
        <dbReference type="Google" id="ProtNLM"/>
    </source>
</evidence>
<feature type="transmembrane region" description="Helical" evidence="1">
    <location>
        <begin position="139"/>
        <end position="160"/>
    </location>
</feature>
<sequence>MARTTYPPGELRVLRVAWAVAASVWPLAAFLGLLTLAALAWWARSGDSGLVLLALLCAKSGMLGLVASFALHESAHAMVLKTLPGITGVTVETTAWRTSLIPEGTITRGGNALVALAGPLACAAVGAVLWLTGTDRDLAWWYFLHLAFLLPVFGDGQALWRCFRGARAAPHERR</sequence>
<keyword evidence="1" id="KW-0812">Transmembrane</keyword>
<gene>
    <name evidence="2" type="ORF">QWI33_22795</name>
</gene>
<dbReference type="Proteomes" id="UP001171902">
    <property type="component" value="Unassembled WGS sequence"/>
</dbReference>
<proteinExistence type="predicted"/>
<dbReference type="EMBL" id="JAUEMJ010000008">
    <property type="protein sequence ID" value="MDN3242568.1"/>
    <property type="molecule type" value="Genomic_DNA"/>
</dbReference>
<name>A0ABT7YWI0_9ACTN</name>
<keyword evidence="1" id="KW-1133">Transmembrane helix</keyword>
<evidence type="ECO:0000256" key="1">
    <source>
        <dbReference type="SAM" id="Phobius"/>
    </source>
</evidence>
<comment type="caution">
    <text evidence="2">The sequence shown here is derived from an EMBL/GenBank/DDBJ whole genome shotgun (WGS) entry which is preliminary data.</text>
</comment>
<evidence type="ECO:0000313" key="2">
    <source>
        <dbReference type="EMBL" id="MDN3242568.1"/>
    </source>
</evidence>
<keyword evidence="1" id="KW-0472">Membrane</keyword>
<dbReference type="RefSeq" id="WP_289959226.1">
    <property type="nucleotide sequence ID" value="NZ_JAUEMJ010000008.1"/>
</dbReference>
<feature type="transmembrane region" description="Helical" evidence="1">
    <location>
        <begin position="112"/>
        <end position="133"/>
    </location>
</feature>
<organism evidence="2 3">
    <name type="scientific">Glycomyces tritici</name>
    <dbReference type="NCBI Taxonomy" id="2665176"/>
    <lineage>
        <taxon>Bacteria</taxon>
        <taxon>Bacillati</taxon>
        <taxon>Actinomycetota</taxon>
        <taxon>Actinomycetes</taxon>
        <taxon>Glycomycetales</taxon>
        <taxon>Glycomycetaceae</taxon>
        <taxon>Glycomyces</taxon>
    </lineage>
</organism>
<protein>
    <recommendedName>
        <fullName evidence="4">DUF3267 domain-containing protein</fullName>
    </recommendedName>
</protein>
<accession>A0ABT7YWI0</accession>
<feature type="transmembrane region" description="Helical" evidence="1">
    <location>
        <begin position="49"/>
        <end position="71"/>
    </location>
</feature>